<protein>
    <submittedName>
        <fullName evidence="1">Uncharacterized protein</fullName>
    </submittedName>
</protein>
<evidence type="ECO:0000313" key="2">
    <source>
        <dbReference type="Proteomes" id="UP001054945"/>
    </source>
</evidence>
<dbReference type="AlphaFoldDB" id="A0AAV4RUV5"/>
<sequence length="89" mass="10283">MVPKERVSYFSEKIRGKGPFPKKTAEFDEDKTWKLLNLTNSTKMVKLAELVDVRKSSRFDFGEKVAVPEGRKILSHFCCNFESKIGKRV</sequence>
<reference evidence="1 2" key="1">
    <citation type="submission" date="2021-06" db="EMBL/GenBank/DDBJ databases">
        <title>Caerostris extrusa draft genome.</title>
        <authorList>
            <person name="Kono N."/>
            <person name="Arakawa K."/>
        </authorList>
    </citation>
    <scope>NUCLEOTIDE SEQUENCE [LARGE SCALE GENOMIC DNA]</scope>
</reference>
<comment type="caution">
    <text evidence="1">The sequence shown here is derived from an EMBL/GenBank/DDBJ whole genome shotgun (WGS) entry which is preliminary data.</text>
</comment>
<organism evidence="1 2">
    <name type="scientific">Caerostris extrusa</name>
    <name type="common">Bark spider</name>
    <name type="synonym">Caerostris bankana</name>
    <dbReference type="NCBI Taxonomy" id="172846"/>
    <lineage>
        <taxon>Eukaryota</taxon>
        <taxon>Metazoa</taxon>
        <taxon>Ecdysozoa</taxon>
        <taxon>Arthropoda</taxon>
        <taxon>Chelicerata</taxon>
        <taxon>Arachnida</taxon>
        <taxon>Araneae</taxon>
        <taxon>Araneomorphae</taxon>
        <taxon>Entelegynae</taxon>
        <taxon>Araneoidea</taxon>
        <taxon>Araneidae</taxon>
        <taxon>Caerostris</taxon>
    </lineage>
</organism>
<gene>
    <name evidence="1" type="ORF">CEXT_223141</name>
</gene>
<keyword evidence="2" id="KW-1185">Reference proteome</keyword>
<proteinExistence type="predicted"/>
<evidence type="ECO:0000313" key="1">
    <source>
        <dbReference type="EMBL" id="GIY23673.1"/>
    </source>
</evidence>
<name>A0AAV4RUV5_CAEEX</name>
<dbReference type="Proteomes" id="UP001054945">
    <property type="component" value="Unassembled WGS sequence"/>
</dbReference>
<dbReference type="EMBL" id="BPLR01008300">
    <property type="protein sequence ID" value="GIY23673.1"/>
    <property type="molecule type" value="Genomic_DNA"/>
</dbReference>
<accession>A0AAV4RUV5</accession>